<proteinExistence type="predicted"/>
<dbReference type="STRING" id="28181.BEN30_17185"/>
<dbReference type="PANTHER" id="PTHR42966:SF3">
    <property type="entry name" value="BLR5971 PROTEIN"/>
    <property type="match status" value="1"/>
</dbReference>
<dbReference type="SUPFAM" id="SSF51569">
    <property type="entry name" value="Aldolase"/>
    <property type="match status" value="1"/>
</dbReference>
<dbReference type="Pfam" id="PF03102">
    <property type="entry name" value="NeuB"/>
    <property type="match status" value="1"/>
</dbReference>
<evidence type="ECO:0000259" key="1">
    <source>
        <dbReference type="Pfam" id="PF03102"/>
    </source>
</evidence>
<dbReference type="RefSeq" id="WP_069959522.1">
    <property type="nucleotide sequence ID" value="NZ_MCGG01000083.1"/>
</dbReference>
<sequence length="297" mass="32915">MKATASMKKNAITIGSRQVGSGHPCYLIAEIGINHNGDIDIARRLIDKAVEHGFDAVKFQKRTIDVVYTPEELATPRETPFGTTNGDLKRGLEFGVDEYKEIDNYCKEKGIHWFCSPWDIGSVDFLEQFEPLCYKIASASLTDDELLLYIKNTGRPIILSTGMSTIEEIDHAVELLEGADLILFQTSSTYPSKDSELNLAVIETLRNRYQIPIGYSGHEVGVMPSVMAVTGFDACAVERHVTLDRSMWGSDQAASLEPRGMELLSKYLAIWPIAKGDGVKCVLEGELPIKAKLRRIG</sequence>
<comment type="caution">
    <text evidence="2">The sequence shown here is derived from an EMBL/GenBank/DDBJ whole genome shotgun (WGS) entry which is preliminary data.</text>
</comment>
<name>A0A1E5Q2Y8_9PROT</name>
<evidence type="ECO:0000313" key="2">
    <source>
        <dbReference type="EMBL" id="OEJ63835.1"/>
    </source>
</evidence>
<keyword evidence="3" id="KW-1185">Reference proteome</keyword>
<accession>A0A1E5Q2Y8</accession>
<dbReference type="PANTHER" id="PTHR42966">
    <property type="entry name" value="N-ACETYLNEURAMINATE SYNTHASE"/>
    <property type="match status" value="1"/>
</dbReference>
<protein>
    <submittedName>
        <fullName evidence="2">N-acetylneuraminate synthase</fullName>
    </submittedName>
</protein>
<dbReference type="GO" id="GO:0047444">
    <property type="term" value="F:N-acylneuraminate-9-phosphate synthase activity"/>
    <property type="evidence" value="ECO:0007669"/>
    <property type="project" value="TreeGrafter"/>
</dbReference>
<dbReference type="Proteomes" id="UP000095347">
    <property type="component" value="Unassembled WGS sequence"/>
</dbReference>
<dbReference type="AlphaFoldDB" id="A0A1E5Q2Y8"/>
<dbReference type="Gene3D" id="3.20.20.70">
    <property type="entry name" value="Aldolase class I"/>
    <property type="match status" value="1"/>
</dbReference>
<gene>
    <name evidence="2" type="ORF">BEN30_17185</name>
</gene>
<feature type="domain" description="PseI/NeuA/B-like" evidence="1">
    <location>
        <begin position="45"/>
        <end position="279"/>
    </location>
</feature>
<dbReference type="InterPro" id="IPR013132">
    <property type="entry name" value="PseI/NeuA/B-like_N"/>
</dbReference>
<dbReference type="InterPro" id="IPR051690">
    <property type="entry name" value="PseI-like"/>
</dbReference>
<dbReference type="InterPro" id="IPR013785">
    <property type="entry name" value="Aldolase_TIM"/>
</dbReference>
<dbReference type="GO" id="GO:0016051">
    <property type="term" value="P:carbohydrate biosynthetic process"/>
    <property type="evidence" value="ECO:0007669"/>
    <property type="project" value="InterPro"/>
</dbReference>
<reference evidence="3" key="1">
    <citation type="submission" date="2016-07" db="EMBL/GenBank/DDBJ databases">
        <authorList>
            <person name="Florea S."/>
            <person name="Webb J.S."/>
            <person name="Jaromczyk J."/>
            <person name="Schardl C.L."/>
        </authorList>
    </citation>
    <scope>NUCLEOTIDE SEQUENCE [LARGE SCALE GENOMIC DNA]</scope>
    <source>
        <strain evidence="3">MV-1</strain>
    </source>
</reference>
<organism evidence="2 3">
    <name type="scientific">Magnetovibrio blakemorei</name>
    <dbReference type="NCBI Taxonomy" id="28181"/>
    <lineage>
        <taxon>Bacteria</taxon>
        <taxon>Pseudomonadati</taxon>
        <taxon>Pseudomonadota</taxon>
        <taxon>Alphaproteobacteria</taxon>
        <taxon>Rhodospirillales</taxon>
        <taxon>Magnetovibrionaceae</taxon>
        <taxon>Magnetovibrio</taxon>
    </lineage>
</organism>
<dbReference type="EMBL" id="MCGG01000083">
    <property type="protein sequence ID" value="OEJ63835.1"/>
    <property type="molecule type" value="Genomic_DNA"/>
</dbReference>
<evidence type="ECO:0000313" key="3">
    <source>
        <dbReference type="Proteomes" id="UP000095347"/>
    </source>
</evidence>